<dbReference type="FunFam" id="3.40.30.10:FF:000035">
    <property type="entry name" value="hematopoietic prostaglandin D synthase"/>
    <property type="match status" value="1"/>
</dbReference>
<dbReference type="Gene3D" id="1.20.1050.10">
    <property type="match status" value="1"/>
</dbReference>
<dbReference type="InterPro" id="IPR036249">
    <property type="entry name" value="Thioredoxin-like_sf"/>
</dbReference>
<dbReference type="InterPro" id="IPR036282">
    <property type="entry name" value="Glutathione-S-Trfase_C_sf"/>
</dbReference>
<organism evidence="7 8">
    <name type="scientific">Romanomermis culicivorax</name>
    <name type="common">Nematode worm</name>
    <dbReference type="NCBI Taxonomy" id="13658"/>
    <lineage>
        <taxon>Eukaryota</taxon>
        <taxon>Metazoa</taxon>
        <taxon>Ecdysozoa</taxon>
        <taxon>Nematoda</taxon>
        <taxon>Enoplea</taxon>
        <taxon>Dorylaimia</taxon>
        <taxon>Mermithida</taxon>
        <taxon>Mermithoidea</taxon>
        <taxon>Mermithidae</taxon>
        <taxon>Romanomermis</taxon>
    </lineage>
</organism>
<dbReference type="GO" id="GO:0004602">
    <property type="term" value="F:glutathione peroxidase activity"/>
    <property type="evidence" value="ECO:0007669"/>
    <property type="project" value="UniProtKB-ARBA"/>
</dbReference>
<dbReference type="InterPro" id="IPR004045">
    <property type="entry name" value="Glutathione_S-Trfase_N"/>
</dbReference>
<reference evidence="8" key="1">
    <citation type="submission" date="2022-11" db="UniProtKB">
        <authorList>
            <consortium name="WormBaseParasite"/>
        </authorList>
    </citation>
    <scope>IDENTIFICATION</scope>
</reference>
<dbReference type="GO" id="GO:0004364">
    <property type="term" value="F:glutathione transferase activity"/>
    <property type="evidence" value="ECO:0007669"/>
    <property type="project" value="UniProtKB-EC"/>
</dbReference>
<dbReference type="InterPro" id="IPR050213">
    <property type="entry name" value="GST_superfamily"/>
</dbReference>
<feature type="domain" description="GST C-terminal" evidence="6">
    <location>
        <begin position="92"/>
        <end position="220"/>
    </location>
</feature>
<dbReference type="InterPro" id="IPR010987">
    <property type="entry name" value="Glutathione-S-Trfase_C-like"/>
</dbReference>
<dbReference type="InterPro" id="IPR004046">
    <property type="entry name" value="GST_C"/>
</dbReference>
<dbReference type="SFLD" id="SFLDS00019">
    <property type="entry name" value="Glutathione_Transferase_(cytos"/>
    <property type="match status" value="1"/>
</dbReference>
<comment type="catalytic activity">
    <reaction evidence="4">
        <text>RX + glutathione = an S-substituted glutathione + a halide anion + H(+)</text>
        <dbReference type="Rhea" id="RHEA:16437"/>
        <dbReference type="ChEBI" id="CHEBI:15378"/>
        <dbReference type="ChEBI" id="CHEBI:16042"/>
        <dbReference type="ChEBI" id="CHEBI:17792"/>
        <dbReference type="ChEBI" id="CHEBI:57925"/>
        <dbReference type="ChEBI" id="CHEBI:90779"/>
        <dbReference type="EC" id="2.5.1.18"/>
    </reaction>
</comment>
<dbReference type="Gene3D" id="3.40.30.10">
    <property type="entry name" value="Glutaredoxin"/>
    <property type="match status" value="1"/>
</dbReference>
<evidence type="ECO:0000259" key="6">
    <source>
        <dbReference type="PROSITE" id="PS50405"/>
    </source>
</evidence>
<dbReference type="InterPro" id="IPR040079">
    <property type="entry name" value="Glutathione_S-Trfase"/>
</dbReference>
<dbReference type="AlphaFoldDB" id="A0A915KRL4"/>
<sequence>MFEPVYKEKMVHYKYTYFNLRGLGESVRYIFHYAGVDFEDDRIQMEDWMKHKSKMPMGQVPVLYVDGNELCQSMAIARYISKEFGRCLVPSDNFLAAKADMIVDGLRDQYPLLAHVFAALRNNKDEEAHKGWAEYKEKHMQPFLDMYEKFLTDNGGQFFVGEKISWADIYVAERLDFFTLLNGNDPSFMDKHKNLLALVKRVNKNPGIKEYVAIRPISKL</sequence>
<evidence type="ECO:0000256" key="4">
    <source>
        <dbReference type="ARBA" id="ARBA00047960"/>
    </source>
</evidence>
<dbReference type="Pfam" id="PF14497">
    <property type="entry name" value="GST_C_3"/>
    <property type="match status" value="1"/>
</dbReference>
<dbReference type="SUPFAM" id="SSF52833">
    <property type="entry name" value="Thioredoxin-like"/>
    <property type="match status" value="1"/>
</dbReference>
<keyword evidence="2" id="KW-0808">Transferase</keyword>
<dbReference type="EC" id="2.5.1.18" evidence="1"/>
<name>A0A915KRL4_ROMCU</name>
<dbReference type="PROSITE" id="PS50404">
    <property type="entry name" value="GST_NTER"/>
    <property type="match status" value="1"/>
</dbReference>
<dbReference type="PANTHER" id="PTHR11571:SF224">
    <property type="entry name" value="HEMATOPOIETIC PROSTAGLANDIN D SYNTHASE"/>
    <property type="match status" value="1"/>
</dbReference>
<dbReference type="WBParaSite" id="nRc.2.0.1.t40313-RA">
    <property type="protein sequence ID" value="nRc.2.0.1.t40313-RA"/>
    <property type="gene ID" value="nRc.2.0.1.g40313"/>
</dbReference>
<evidence type="ECO:0000256" key="3">
    <source>
        <dbReference type="ARBA" id="ARBA00038317"/>
    </source>
</evidence>
<dbReference type="Proteomes" id="UP000887565">
    <property type="component" value="Unplaced"/>
</dbReference>
<dbReference type="SUPFAM" id="SSF47616">
    <property type="entry name" value="GST C-terminal domain-like"/>
    <property type="match status" value="1"/>
</dbReference>
<dbReference type="SFLD" id="SFLDG01205">
    <property type="entry name" value="AMPS.1"/>
    <property type="match status" value="1"/>
</dbReference>
<evidence type="ECO:0000313" key="7">
    <source>
        <dbReference type="Proteomes" id="UP000887565"/>
    </source>
</evidence>
<dbReference type="FunFam" id="1.20.1050.10:FF:000030">
    <property type="entry name" value="Glutathione S-transferase S1"/>
    <property type="match status" value="1"/>
</dbReference>
<comment type="similarity">
    <text evidence="3">Belongs to the GST superfamily. Sigma family.</text>
</comment>
<dbReference type="CDD" id="cd03192">
    <property type="entry name" value="GST_C_Sigma_like"/>
    <property type="match status" value="1"/>
</dbReference>
<dbReference type="SFLD" id="SFLDG00363">
    <property type="entry name" value="AMPS_(cytGST):_Alpha-__Mu-__Pi"/>
    <property type="match status" value="1"/>
</dbReference>
<accession>A0A915KRL4</accession>
<evidence type="ECO:0000256" key="2">
    <source>
        <dbReference type="ARBA" id="ARBA00022679"/>
    </source>
</evidence>
<feature type="domain" description="GST N-terminal" evidence="5">
    <location>
        <begin position="11"/>
        <end position="88"/>
    </location>
</feature>
<dbReference type="PROSITE" id="PS50405">
    <property type="entry name" value="GST_CTER"/>
    <property type="match status" value="1"/>
</dbReference>
<evidence type="ECO:0000313" key="8">
    <source>
        <dbReference type="WBParaSite" id="nRc.2.0.1.t40313-RA"/>
    </source>
</evidence>
<dbReference type="GO" id="GO:0006749">
    <property type="term" value="P:glutathione metabolic process"/>
    <property type="evidence" value="ECO:0007669"/>
    <property type="project" value="TreeGrafter"/>
</dbReference>
<proteinExistence type="inferred from homology"/>
<dbReference type="CDD" id="cd03039">
    <property type="entry name" value="GST_N_Sigma_like"/>
    <property type="match status" value="1"/>
</dbReference>
<evidence type="ECO:0000259" key="5">
    <source>
        <dbReference type="PROSITE" id="PS50404"/>
    </source>
</evidence>
<protein>
    <recommendedName>
        <fullName evidence="1">glutathione transferase</fullName>
        <ecNumber evidence="1">2.5.1.18</ecNumber>
    </recommendedName>
</protein>
<dbReference type="OMA" id="DCARLDM"/>
<dbReference type="PANTHER" id="PTHR11571">
    <property type="entry name" value="GLUTATHIONE S-TRANSFERASE"/>
    <property type="match status" value="1"/>
</dbReference>
<keyword evidence="7" id="KW-1185">Reference proteome</keyword>
<evidence type="ECO:0000256" key="1">
    <source>
        <dbReference type="ARBA" id="ARBA00012452"/>
    </source>
</evidence>
<dbReference type="Pfam" id="PF02798">
    <property type="entry name" value="GST_N"/>
    <property type="match status" value="1"/>
</dbReference>